<dbReference type="EMBL" id="CAXDID020000252">
    <property type="protein sequence ID" value="CAL6064818.1"/>
    <property type="molecule type" value="Genomic_DNA"/>
</dbReference>
<sequence length="1087" mass="125387">MEEFKQQASKCSANPKKFLKFQECIPLFSELIGTLPCDIPAKYSGTKKITSLVTQQYKLFVSINEIIYTQYGEQLRDIRNSFNISEDGIPTGKFLCDAKDQQFNESSITFLSLSPCYSICQCILAALDNVQCFTLEYRQSVEKYLIVAAQFINNNQISITQRQMAMNILNKIFLLREDSTFLIYDIFNKDYNGIIDQNDLIYHLLQPLFEASFTVQNSFTNQLIRIIQQAILLCPQILYCQIKNQSMSNIQISLFNSEYIYFITQLLHYDIKETSFFYMDPKFFVQSYESIKRQLNQIRDNITIAQINNNYMLICFYLMGIHKRKFSIEVETMTLIGQLMLISKDNAEKMHKMSELQIKIIQSSLCAIFSGINNVGFDPSRSEACLRGLSGLINSYSLLKYTIDEISIQSHRLADQSNADYVKQSDKYLINILRTIYSTSLQYYEKSDLYSCKSFKYLFSSIAQYYMACTQNYLPHSREIQMDVQAVMNNVMKEMNFDIARKIIKDIVNQVCDMKMLSCTKLKCQQSDISCGLIIFKCGIFSIILQFQKAYIKENRWEESLELLGVCNSILKAQLENILINSADILELVQNYLQQVLALIKLGLDLQPVEEILRLAVKFQVCQVIIIEFLFSLLIDLEKPVKLQEQVAILLLDILNSPYVDHTNCKFYSQINSKRFGDMWEHMADVCTRYKGSLVSYIFAWNASDDRLLVEQIQSIVGEKTKMVKMIASSIKYITKCLPIIKSLSQALIFDVELMQFDSITATKLIEQDSTLFVQILINQNNDNQILKQLLLYQPVSKRLLDLYIVLVNDIDYHSTALEITKIITSTYTPLSNQFINIFNTYNVPKPVRVSTSNSLDLRFHLAINSLRQFDRLCIMRLSYLYVCLFSLDIENQSVTLTTKTQNLTFNLDQFPFNITLQINKNGVNVNGTSLTEDLSYLFVPDLHVQMFTGKAFELTTARCLLETQTTQCEIIKIADSKILGGVPYQLKDIYKQVNLTLLFDQVRLRFAQPEYQKLILILALETNNDEDIWSSFDCSLIDLEGLSQFICNLLKMQRTSGLLSAGRQLVKAAKLSGKDVKDITKYFEDI</sequence>
<name>A0AA86RD35_9EUKA</name>
<comment type="caution">
    <text evidence="1">The sequence shown here is derived from an EMBL/GenBank/DDBJ whole genome shotgun (WGS) entry which is preliminary data.</text>
</comment>
<reference evidence="2 3" key="2">
    <citation type="submission" date="2024-07" db="EMBL/GenBank/DDBJ databases">
        <authorList>
            <person name="Akdeniz Z."/>
        </authorList>
    </citation>
    <scope>NUCLEOTIDE SEQUENCE [LARGE SCALE GENOMIC DNA]</scope>
</reference>
<gene>
    <name evidence="2" type="ORF">HINF_LOCUS51541</name>
    <name evidence="1" type="ORF">HINF_LOCUS63649</name>
</gene>
<proteinExistence type="predicted"/>
<dbReference type="EMBL" id="CATOUU010001171">
    <property type="protein sequence ID" value="CAI9976004.1"/>
    <property type="molecule type" value="Genomic_DNA"/>
</dbReference>
<reference evidence="1" key="1">
    <citation type="submission" date="2023-06" db="EMBL/GenBank/DDBJ databases">
        <authorList>
            <person name="Kurt Z."/>
        </authorList>
    </citation>
    <scope>NUCLEOTIDE SEQUENCE</scope>
</reference>
<accession>A0AA86RD35</accession>
<protein>
    <submittedName>
        <fullName evidence="2">Hypothetical_protein</fullName>
    </submittedName>
</protein>
<evidence type="ECO:0000313" key="3">
    <source>
        <dbReference type="Proteomes" id="UP001642409"/>
    </source>
</evidence>
<keyword evidence="3" id="KW-1185">Reference proteome</keyword>
<dbReference type="Proteomes" id="UP001642409">
    <property type="component" value="Unassembled WGS sequence"/>
</dbReference>
<evidence type="ECO:0000313" key="2">
    <source>
        <dbReference type="EMBL" id="CAL6064818.1"/>
    </source>
</evidence>
<dbReference type="AlphaFoldDB" id="A0AA86RD35"/>
<evidence type="ECO:0000313" key="1">
    <source>
        <dbReference type="EMBL" id="CAI9976004.1"/>
    </source>
</evidence>
<organism evidence="1">
    <name type="scientific">Hexamita inflata</name>
    <dbReference type="NCBI Taxonomy" id="28002"/>
    <lineage>
        <taxon>Eukaryota</taxon>
        <taxon>Metamonada</taxon>
        <taxon>Diplomonadida</taxon>
        <taxon>Hexamitidae</taxon>
        <taxon>Hexamitinae</taxon>
        <taxon>Hexamita</taxon>
    </lineage>
</organism>